<protein>
    <submittedName>
        <fullName evidence="2">DUF2142 domain-containing protein</fullName>
    </submittedName>
</protein>
<feature type="transmembrane region" description="Helical" evidence="1">
    <location>
        <begin position="308"/>
        <end position="332"/>
    </location>
</feature>
<dbReference type="AlphaFoldDB" id="A0AAW8TXY8"/>
<dbReference type="EMBL" id="JARQBJ010000001">
    <property type="protein sequence ID" value="MDT2809394.1"/>
    <property type="molecule type" value="Genomic_DNA"/>
</dbReference>
<dbReference type="Proteomes" id="UP001256711">
    <property type="component" value="Unassembled WGS sequence"/>
</dbReference>
<feature type="transmembrane region" description="Helical" evidence="1">
    <location>
        <begin position="387"/>
        <end position="414"/>
    </location>
</feature>
<feature type="transmembrane region" description="Helical" evidence="1">
    <location>
        <begin position="284"/>
        <end position="302"/>
    </location>
</feature>
<feature type="transmembrane region" description="Helical" evidence="1">
    <location>
        <begin position="546"/>
        <end position="567"/>
    </location>
</feature>
<organism evidence="2 3">
    <name type="scientific">Enterococcus asini</name>
    <dbReference type="NCBI Taxonomy" id="57732"/>
    <lineage>
        <taxon>Bacteria</taxon>
        <taxon>Bacillati</taxon>
        <taxon>Bacillota</taxon>
        <taxon>Bacilli</taxon>
        <taxon>Lactobacillales</taxon>
        <taxon>Enterococcaceae</taxon>
        <taxon>Enterococcus</taxon>
    </lineage>
</organism>
<reference evidence="2" key="1">
    <citation type="submission" date="2023-03" db="EMBL/GenBank/DDBJ databases">
        <authorList>
            <person name="Shen W."/>
            <person name="Cai J."/>
        </authorList>
    </citation>
    <scope>NUCLEOTIDE SEQUENCE</scope>
    <source>
        <strain evidence="2">B226-2</strain>
    </source>
</reference>
<dbReference type="Pfam" id="PF09913">
    <property type="entry name" value="DUF2142"/>
    <property type="match status" value="1"/>
</dbReference>
<name>A0AAW8TXY8_9ENTE</name>
<dbReference type="InterPro" id="IPR018674">
    <property type="entry name" value="DUF2142_membrane"/>
</dbReference>
<sequence length="631" mass="72511">MRRNKKNIFLSFFNLKLVVTIFFSILLALFMSVILGNISFFKYGNLDILPAEVEATGLIKSQDHYKIDGDNQSATLKIDLSQYNASKLFIVSQETESHQMKFSISFDDDEAKKYQMMANQRILSIPHGAKQATINIDNSEGKISSFSVRAKNYFVFNKILFIIFFLGGIVFYIGYVFLKNNHFEWFVLVTLLFFGISTAILMPPTKGFDEYQHFLKALSVADGNFFFENGDKVLVPEKINDLNEFEFRGTYSNYEEFTSYYATLSQEDYGTRVSVPISSTASSYLFIPYIFEAIGIFVGNLFSVNVLWLLWLARIGNVLAFAGCSFLAIRLLPRSKLLLVALCLQPVMLYLGASAGFDSVMLGFLYLGLSQIYNLRMNSRNMTTREFLVIAISFCFVIMAKVSYAPILSFFFLLRKENFSTNKNRIFYSIVISVLLFWVALTTYSYASNIGLNQWKIDGVDTGLQLKQILGNPLEYLGILSNYFSDQILFFYENIFGFFGYLPRMSSMWNFLNLFFILFLAVFGMTSVEQRDEKNYLSIREKAITFFSLVCMFVLTATALYMSFTVVGSDTIEGYQPRYLLPLIFPGVMCLASKRIQNDFKYQNIKVLTFVWLVIILTSYMWNSLLLPFYV</sequence>
<comment type="caution">
    <text evidence="2">The sequence shown here is derived from an EMBL/GenBank/DDBJ whole genome shotgun (WGS) entry which is preliminary data.</text>
</comment>
<proteinExistence type="predicted"/>
<feature type="transmembrane region" description="Helical" evidence="1">
    <location>
        <begin position="183"/>
        <end position="202"/>
    </location>
</feature>
<keyword evidence="1" id="KW-0812">Transmembrane</keyword>
<feature type="transmembrane region" description="Helical" evidence="1">
    <location>
        <begin position="426"/>
        <end position="447"/>
    </location>
</feature>
<accession>A0AAW8TXY8</accession>
<feature type="transmembrane region" description="Helical" evidence="1">
    <location>
        <begin position="159"/>
        <end position="177"/>
    </location>
</feature>
<keyword evidence="1" id="KW-1133">Transmembrane helix</keyword>
<feature type="transmembrane region" description="Helical" evidence="1">
    <location>
        <begin position="608"/>
        <end position="630"/>
    </location>
</feature>
<keyword evidence="1" id="KW-0472">Membrane</keyword>
<evidence type="ECO:0000313" key="2">
    <source>
        <dbReference type="EMBL" id="MDT2809394.1"/>
    </source>
</evidence>
<evidence type="ECO:0000256" key="1">
    <source>
        <dbReference type="SAM" id="Phobius"/>
    </source>
</evidence>
<feature type="transmembrane region" description="Helical" evidence="1">
    <location>
        <begin position="508"/>
        <end position="525"/>
    </location>
</feature>
<evidence type="ECO:0000313" key="3">
    <source>
        <dbReference type="Proteomes" id="UP001256711"/>
    </source>
</evidence>
<gene>
    <name evidence="2" type="ORF">P7H43_02645</name>
</gene>
<dbReference type="RefSeq" id="WP_270596626.1">
    <property type="nucleotide sequence ID" value="NZ_JAQESC010000001.1"/>
</dbReference>
<feature type="transmembrane region" description="Helical" evidence="1">
    <location>
        <begin position="339"/>
        <end position="367"/>
    </location>
</feature>
<feature type="transmembrane region" description="Helical" evidence="1">
    <location>
        <begin position="12"/>
        <end position="35"/>
    </location>
</feature>